<gene>
    <name evidence="6" type="primary">gpmA</name>
    <name evidence="12" type="ORF">SAMN06297382_0291</name>
</gene>
<dbReference type="FunFam" id="3.40.50.1240:FF:000003">
    <property type="entry name" value="2,3-bisphosphoglycerate-dependent phosphoglycerate mutase"/>
    <property type="match status" value="1"/>
</dbReference>
<dbReference type="RefSeq" id="WP_089410808.1">
    <property type="nucleotide sequence ID" value="NZ_FZQA01000001.1"/>
</dbReference>
<dbReference type="GO" id="GO:0004619">
    <property type="term" value="F:phosphoglycerate mutase activity"/>
    <property type="evidence" value="ECO:0007669"/>
    <property type="project" value="UniProtKB-UniRule"/>
</dbReference>
<dbReference type="NCBIfam" id="NF010713">
    <property type="entry name" value="PRK14115.1"/>
    <property type="match status" value="1"/>
</dbReference>
<dbReference type="PANTHER" id="PTHR11931">
    <property type="entry name" value="PHOSPHOGLYCERATE MUTASE"/>
    <property type="match status" value="1"/>
</dbReference>
<comment type="similarity">
    <text evidence="2 6">Belongs to the phosphoglycerate mutase family. BPG-dependent PGAM subfamily.</text>
</comment>
<evidence type="ECO:0000256" key="1">
    <source>
        <dbReference type="ARBA" id="ARBA00000380"/>
    </source>
</evidence>
<evidence type="ECO:0000256" key="11">
    <source>
        <dbReference type="SAM" id="MobiDB-lite"/>
    </source>
</evidence>
<dbReference type="EMBL" id="FZQA01000001">
    <property type="protein sequence ID" value="SNT67798.1"/>
    <property type="molecule type" value="Genomic_DNA"/>
</dbReference>
<evidence type="ECO:0000256" key="6">
    <source>
        <dbReference type="HAMAP-Rule" id="MF_01039"/>
    </source>
</evidence>
<evidence type="ECO:0000313" key="12">
    <source>
        <dbReference type="EMBL" id="SNT67798.1"/>
    </source>
</evidence>
<comment type="function">
    <text evidence="6 10">Catalyzes the interconversion of 2-phosphoglycerate and 3-phosphoglycerate.</text>
</comment>
<dbReference type="NCBIfam" id="TIGR01258">
    <property type="entry name" value="pgm_1"/>
    <property type="match status" value="1"/>
</dbReference>
<dbReference type="Proteomes" id="UP000198346">
    <property type="component" value="Unassembled WGS sequence"/>
</dbReference>
<proteinExistence type="inferred from homology"/>
<name>A0A239PJ54_9PROT</name>
<evidence type="ECO:0000256" key="9">
    <source>
        <dbReference type="PIRSR" id="PIRSR613078-3"/>
    </source>
</evidence>
<dbReference type="HAMAP" id="MF_01039">
    <property type="entry name" value="PGAM_GpmA"/>
    <property type="match status" value="1"/>
</dbReference>
<comment type="subunit">
    <text evidence="6">Homodimer.</text>
</comment>
<feature type="site" description="Transition state stabilizer" evidence="6 9">
    <location>
        <position position="186"/>
    </location>
</feature>
<dbReference type="OrthoDB" id="9781415at2"/>
<keyword evidence="13" id="KW-1185">Reference proteome</keyword>
<comment type="pathway">
    <text evidence="6 10">Carbohydrate degradation; glycolysis; pyruvate from D-glyceraldehyde 3-phosphate: step 3/5.</text>
</comment>
<feature type="binding site" evidence="6 8">
    <location>
        <position position="102"/>
    </location>
    <ligand>
        <name>substrate</name>
    </ligand>
</feature>
<feature type="binding site" evidence="6 8">
    <location>
        <begin position="25"/>
        <end position="26"/>
    </location>
    <ligand>
        <name>substrate</name>
    </ligand>
</feature>
<dbReference type="AlphaFoldDB" id="A0A239PJ54"/>
<feature type="binding site" evidence="6 8">
    <location>
        <position position="64"/>
    </location>
    <ligand>
        <name>substrate</name>
    </ligand>
</feature>
<feature type="binding site" evidence="6 8">
    <location>
        <begin position="91"/>
        <end position="94"/>
    </location>
    <ligand>
        <name>substrate</name>
    </ligand>
</feature>
<keyword evidence="4 6" id="KW-0324">Glycolysis</keyword>
<comment type="catalytic activity">
    <reaction evidence="1 6 10">
        <text>(2R)-2-phosphoglycerate = (2R)-3-phosphoglycerate</text>
        <dbReference type="Rhea" id="RHEA:15901"/>
        <dbReference type="ChEBI" id="CHEBI:58272"/>
        <dbReference type="ChEBI" id="CHEBI:58289"/>
        <dbReference type="EC" id="5.4.2.11"/>
    </reaction>
</comment>
<dbReference type="Pfam" id="PF00300">
    <property type="entry name" value="His_Phos_1"/>
    <property type="match status" value="2"/>
</dbReference>
<sequence length="247" mass="27960">MSEAATFLALVRHGQSEWNLQNRFTGWVDVDLTDKGREEAREAGGLLNATGVDFVGCYTSVQKRAIRTLWIALDEMDRMWLPTIKCWRLNERHYGALTGLDKKETAEKHGAEQVKIWRRSFDTPPPPMPEDSPYDPARDPRYRDLAPSEIPRAESLKTTLQRVEPYWREEIAPRAARGESLIIAAHGNSLRALVKLLLDVSDSDIVEVEIPTGNPLLFEFARGSTAPRAARYLDDARAEKLPPIPEK</sequence>
<evidence type="ECO:0000256" key="2">
    <source>
        <dbReference type="ARBA" id="ARBA00006717"/>
    </source>
</evidence>
<feature type="region of interest" description="Disordered" evidence="11">
    <location>
        <begin position="117"/>
        <end position="139"/>
    </location>
</feature>
<organism evidence="12 13">
    <name type="scientific">Amphiplicatus metriothermophilus</name>
    <dbReference type="NCBI Taxonomy" id="1519374"/>
    <lineage>
        <taxon>Bacteria</taxon>
        <taxon>Pseudomonadati</taxon>
        <taxon>Pseudomonadota</taxon>
        <taxon>Alphaproteobacteria</taxon>
        <taxon>Parvularculales</taxon>
        <taxon>Parvularculaceae</taxon>
        <taxon>Amphiplicatus</taxon>
    </lineage>
</organism>
<dbReference type="InterPro" id="IPR005952">
    <property type="entry name" value="Phosphogly_mut1"/>
</dbReference>
<evidence type="ECO:0000256" key="4">
    <source>
        <dbReference type="ARBA" id="ARBA00023152"/>
    </source>
</evidence>
<dbReference type="InterPro" id="IPR001345">
    <property type="entry name" value="PG/BPGM_mutase_AS"/>
</dbReference>
<evidence type="ECO:0000256" key="7">
    <source>
        <dbReference type="PIRSR" id="PIRSR613078-1"/>
    </source>
</evidence>
<evidence type="ECO:0000256" key="8">
    <source>
        <dbReference type="PIRSR" id="PIRSR613078-2"/>
    </source>
</evidence>
<dbReference type="EC" id="5.4.2.11" evidence="6 10"/>
<dbReference type="InterPro" id="IPR013078">
    <property type="entry name" value="His_Pase_superF_clade-1"/>
</dbReference>
<feature type="binding site" evidence="6 8">
    <location>
        <begin position="118"/>
        <end position="119"/>
    </location>
    <ligand>
        <name>substrate</name>
    </ligand>
</feature>
<feature type="active site" description="Proton donor/acceptor" evidence="6 7">
    <location>
        <position position="91"/>
    </location>
</feature>
<feature type="binding site" evidence="6 8">
    <location>
        <begin position="187"/>
        <end position="188"/>
    </location>
    <ligand>
        <name>substrate</name>
    </ligand>
</feature>
<dbReference type="PROSITE" id="PS00175">
    <property type="entry name" value="PG_MUTASE"/>
    <property type="match status" value="1"/>
</dbReference>
<feature type="active site" description="Tele-phosphohistidine intermediate" evidence="6 7">
    <location>
        <position position="13"/>
    </location>
</feature>
<evidence type="ECO:0000256" key="5">
    <source>
        <dbReference type="ARBA" id="ARBA00023235"/>
    </source>
</evidence>
<protein>
    <recommendedName>
        <fullName evidence="6 10">2,3-bisphosphoglycerate-dependent phosphoglycerate mutase</fullName>
        <shortName evidence="6">BPG-dependent PGAM</shortName>
        <shortName evidence="6">PGAM</shortName>
        <shortName evidence="6">Phosphoglyceromutase</shortName>
        <shortName evidence="6">dPGM</shortName>
        <ecNumber evidence="6 10">5.4.2.11</ecNumber>
    </recommendedName>
</protein>
<keyword evidence="3 6" id="KW-0312">Gluconeogenesis</keyword>
<keyword evidence="5 6" id="KW-0413">Isomerase</keyword>
<dbReference type="CDD" id="cd07067">
    <property type="entry name" value="HP_PGM_like"/>
    <property type="match status" value="1"/>
</dbReference>
<dbReference type="GO" id="GO:0006094">
    <property type="term" value="P:gluconeogenesis"/>
    <property type="evidence" value="ECO:0007669"/>
    <property type="project" value="UniProtKB-UniRule"/>
</dbReference>
<feature type="binding site" evidence="6 8">
    <location>
        <begin position="12"/>
        <end position="19"/>
    </location>
    <ligand>
        <name>substrate</name>
    </ligand>
</feature>
<evidence type="ECO:0000313" key="13">
    <source>
        <dbReference type="Proteomes" id="UP000198346"/>
    </source>
</evidence>
<dbReference type="SMART" id="SM00855">
    <property type="entry name" value="PGAM"/>
    <property type="match status" value="1"/>
</dbReference>
<evidence type="ECO:0000256" key="10">
    <source>
        <dbReference type="RuleBase" id="RU004512"/>
    </source>
</evidence>
<dbReference type="InterPro" id="IPR029033">
    <property type="entry name" value="His_PPase_superfam"/>
</dbReference>
<accession>A0A239PJ54</accession>
<dbReference type="UniPathway" id="UPA00109">
    <property type="reaction ID" value="UER00186"/>
</dbReference>
<evidence type="ECO:0000256" key="3">
    <source>
        <dbReference type="ARBA" id="ARBA00022432"/>
    </source>
</evidence>
<dbReference type="Gene3D" id="3.40.50.1240">
    <property type="entry name" value="Phosphoglycerate mutase-like"/>
    <property type="match status" value="1"/>
</dbReference>
<dbReference type="GO" id="GO:0006096">
    <property type="term" value="P:glycolytic process"/>
    <property type="evidence" value="ECO:0007669"/>
    <property type="project" value="UniProtKB-UniRule"/>
</dbReference>
<dbReference type="SUPFAM" id="SSF53254">
    <property type="entry name" value="Phosphoglycerate mutase-like"/>
    <property type="match status" value="1"/>
</dbReference>
<reference evidence="12 13" key="1">
    <citation type="submission" date="2017-07" db="EMBL/GenBank/DDBJ databases">
        <authorList>
            <person name="Sun Z.S."/>
            <person name="Albrecht U."/>
            <person name="Echele G."/>
            <person name="Lee C.C."/>
        </authorList>
    </citation>
    <scope>NUCLEOTIDE SEQUENCE [LARGE SCALE GENOMIC DNA]</scope>
    <source>
        <strain evidence="12 13">CGMCC 1.12710</strain>
    </source>
</reference>